<gene>
    <name evidence="2" type="ORF">IEQ34_004799</name>
</gene>
<feature type="compositionally biased region" description="Polar residues" evidence="1">
    <location>
        <begin position="44"/>
        <end position="65"/>
    </location>
</feature>
<proteinExistence type="predicted"/>
<organism evidence="2 3">
    <name type="scientific">Dendrobium chrysotoxum</name>
    <name type="common">Orchid</name>
    <dbReference type="NCBI Taxonomy" id="161865"/>
    <lineage>
        <taxon>Eukaryota</taxon>
        <taxon>Viridiplantae</taxon>
        <taxon>Streptophyta</taxon>
        <taxon>Embryophyta</taxon>
        <taxon>Tracheophyta</taxon>
        <taxon>Spermatophyta</taxon>
        <taxon>Magnoliopsida</taxon>
        <taxon>Liliopsida</taxon>
        <taxon>Asparagales</taxon>
        <taxon>Orchidaceae</taxon>
        <taxon>Epidendroideae</taxon>
        <taxon>Malaxideae</taxon>
        <taxon>Dendrobiinae</taxon>
        <taxon>Dendrobium</taxon>
    </lineage>
</organism>
<accession>A0AAV7H714</accession>
<sequence length="163" mass="17658">MNSSSSSAGFVVASILETDIDNVKWSNLRWVGAKINKQRKNMKEMTSNQSDIVDQGNKTNSNEETNVGAVGSAVVEIDQYDKCGMVLNSRKALGGHKCAHYTTHTLSRPGSNARLQARVAAVVTAAAAVEAVVVIRDFDLNEPVEELFLFNSNGSFCVCVYVK</sequence>
<evidence type="ECO:0000256" key="1">
    <source>
        <dbReference type="SAM" id="MobiDB-lite"/>
    </source>
</evidence>
<evidence type="ECO:0000313" key="3">
    <source>
        <dbReference type="Proteomes" id="UP000775213"/>
    </source>
</evidence>
<comment type="caution">
    <text evidence="2">The sequence shown here is derived from an EMBL/GenBank/DDBJ whole genome shotgun (WGS) entry which is preliminary data.</text>
</comment>
<reference evidence="2 3" key="1">
    <citation type="journal article" date="2021" name="Hortic Res">
        <title>Chromosome-scale assembly of the Dendrobium chrysotoxum genome enhances the understanding of orchid evolution.</title>
        <authorList>
            <person name="Zhang Y."/>
            <person name="Zhang G.Q."/>
            <person name="Zhang D."/>
            <person name="Liu X.D."/>
            <person name="Xu X.Y."/>
            <person name="Sun W.H."/>
            <person name="Yu X."/>
            <person name="Zhu X."/>
            <person name="Wang Z.W."/>
            <person name="Zhao X."/>
            <person name="Zhong W.Y."/>
            <person name="Chen H."/>
            <person name="Yin W.L."/>
            <person name="Huang T."/>
            <person name="Niu S.C."/>
            <person name="Liu Z.J."/>
        </authorList>
    </citation>
    <scope>NUCLEOTIDE SEQUENCE [LARGE SCALE GENOMIC DNA]</scope>
    <source>
        <strain evidence="2">Lindl</strain>
    </source>
</reference>
<keyword evidence="3" id="KW-1185">Reference proteome</keyword>
<feature type="region of interest" description="Disordered" evidence="1">
    <location>
        <begin position="41"/>
        <end position="65"/>
    </location>
</feature>
<evidence type="ECO:0000313" key="2">
    <source>
        <dbReference type="EMBL" id="KAH0464696.1"/>
    </source>
</evidence>
<protein>
    <submittedName>
        <fullName evidence="2">Uncharacterized protein</fullName>
    </submittedName>
</protein>
<dbReference type="EMBL" id="JAGFBR010000006">
    <property type="protein sequence ID" value="KAH0464696.1"/>
    <property type="molecule type" value="Genomic_DNA"/>
</dbReference>
<name>A0AAV7H714_DENCH</name>
<dbReference type="AlphaFoldDB" id="A0AAV7H714"/>
<dbReference type="Proteomes" id="UP000775213">
    <property type="component" value="Unassembled WGS sequence"/>
</dbReference>